<evidence type="ECO:0000313" key="2">
    <source>
        <dbReference type="Proteomes" id="UP001234202"/>
    </source>
</evidence>
<gene>
    <name evidence="1" type="ORF">QFC24_007103</name>
</gene>
<reference evidence="1" key="1">
    <citation type="submission" date="2023-04" db="EMBL/GenBank/DDBJ databases">
        <title>Draft Genome sequencing of Naganishia species isolated from polar environments using Oxford Nanopore Technology.</title>
        <authorList>
            <person name="Leo P."/>
            <person name="Venkateswaran K."/>
        </authorList>
    </citation>
    <scope>NUCLEOTIDE SEQUENCE</scope>
    <source>
        <strain evidence="1">DBVPG 5303</strain>
    </source>
</reference>
<sequence>MPSYLLAGLALLAGHNTFLQTAAHDDNKISNRMQEFVADQQPISINFAHPMKNSRKWGTATPKLENGMPRMRRHDRRQASAAFTSTATQTSSSAGPTPTAGQVDTSVYKAGLGWTSESGTQWGDFTPDSSSTVAKRDGSHNALSNRMAGSVIGWTYDWNSHIVPGTPLDQLDFVPMAWGPGSIDAFAADSANFDALGVSHLLSFNEPDQQWDAGGSNTSPSDAATSHQRIFNSTLAAKYRIGSPAVARGSKWWMEQWITACAGACAYDFVPLHFYGTNADDMISYIEDFLTSFGKPVWVTEYACLDFGSNPAYICTMDETMEFNRKILAYMYNEPRVERYAAFGSFTSWAASGNTNALMDGDGHINDLGRLYATTT</sequence>
<dbReference type="Proteomes" id="UP001234202">
    <property type="component" value="Unassembled WGS sequence"/>
</dbReference>
<comment type="caution">
    <text evidence="1">The sequence shown here is derived from an EMBL/GenBank/DDBJ whole genome shotgun (WGS) entry which is preliminary data.</text>
</comment>
<proteinExistence type="predicted"/>
<keyword evidence="2" id="KW-1185">Reference proteome</keyword>
<organism evidence="1 2">
    <name type="scientific">Naganishia onofrii</name>
    <dbReference type="NCBI Taxonomy" id="1851511"/>
    <lineage>
        <taxon>Eukaryota</taxon>
        <taxon>Fungi</taxon>
        <taxon>Dikarya</taxon>
        <taxon>Basidiomycota</taxon>
        <taxon>Agaricomycotina</taxon>
        <taxon>Tremellomycetes</taxon>
        <taxon>Filobasidiales</taxon>
        <taxon>Filobasidiaceae</taxon>
        <taxon>Naganishia</taxon>
    </lineage>
</organism>
<protein>
    <submittedName>
        <fullName evidence="1">Uncharacterized protein</fullName>
    </submittedName>
</protein>
<evidence type="ECO:0000313" key="1">
    <source>
        <dbReference type="EMBL" id="KAJ9114793.1"/>
    </source>
</evidence>
<name>A0ACC2WTH3_9TREE</name>
<dbReference type="EMBL" id="JASBWV010000052">
    <property type="protein sequence ID" value="KAJ9114793.1"/>
    <property type="molecule type" value="Genomic_DNA"/>
</dbReference>
<accession>A0ACC2WTH3</accession>